<feature type="domain" description="AB hydrolase-1" evidence="2">
    <location>
        <begin position="82"/>
        <end position="322"/>
    </location>
</feature>
<gene>
    <name evidence="3" type="ORF">GCM10007388_24170</name>
</gene>
<dbReference type="InterPro" id="IPR000073">
    <property type="entry name" value="AB_hydrolase_1"/>
</dbReference>
<dbReference type="InterPro" id="IPR000639">
    <property type="entry name" value="Epox_hydrolase-like"/>
</dbReference>
<proteinExistence type="predicted"/>
<dbReference type="Pfam" id="PF00561">
    <property type="entry name" value="Abhydrolase_1"/>
    <property type="match status" value="1"/>
</dbReference>
<dbReference type="RefSeq" id="WP_229466003.1">
    <property type="nucleotide sequence ID" value="NZ_BMWW01000004.1"/>
</dbReference>
<dbReference type="PRINTS" id="PR00111">
    <property type="entry name" value="ABHYDROLASE"/>
</dbReference>
<accession>A0AA88CCB1</accession>
<reference evidence="3" key="1">
    <citation type="journal article" date="2014" name="Int. J. Syst. Evol. Microbiol.">
        <title>Complete genome sequence of Corynebacterium casei LMG S-19264T (=DSM 44701T), isolated from a smear-ripened cheese.</title>
        <authorList>
            <consortium name="US DOE Joint Genome Institute (JGI-PGF)"/>
            <person name="Walter F."/>
            <person name="Albersmeier A."/>
            <person name="Kalinowski J."/>
            <person name="Ruckert C."/>
        </authorList>
    </citation>
    <scope>NUCLEOTIDE SEQUENCE</scope>
    <source>
        <strain evidence="3">KCTC 12344</strain>
    </source>
</reference>
<dbReference type="GO" id="GO:0016787">
    <property type="term" value="F:hydrolase activity"/>
    <property type="evidence" value="ECO:0007669"/>
    <property type="project" value="UniProtKB-KW"/>
</dbReference>
<organism evidence="3 4">
    <name type="scientific">Pseudoduganella plicata</name>
    <dbReference type="NCBI Taxonomy" id="321984"/>
    <lineage>
        <taxon>Bacteria</taxon>
        <taxon>Pseudomonadati</taxon>
        <taxon>Pseudomonadota</taxon>
        <taxon>Betaproteobacteria</taxon>
        <taxon>Burkholderiales</taxon>
        <taxon>Oxalobacteraceae</taxon>
        <taxon>Telluria group</taxon>
        <taxon>Pseudoduganella</taxon>
    </lineage>
</organism>
<evidence type="ECO:0000313" key="4">
    <source>
        <dbReference type="Proteomes" id="UP000619512"/>
    </source>
</evidence>
<evidence type="ECO:0000313" key="3">
    <source>
        <dbReference type="EMBL" id="GGY90101.1"/>
    </source>
</evidence>
<dbReference type="AlphaFoldDB" id="A0AA88CCB1"/>
<reference evidence="3" key="2">
    <citation type="submission" date="2022-12" db="EMBL/GenBank/DDBJ databases">
        <authorList>
            <person name="Sun Q."/>
            <person name="Kim S."/>
        </authorList>
    </citation>
    <scope>NUCLEOTIDE SEQUENCE</scope>
    <source>
        <strain evidence="3">KCTC 12344</strain>
    </source>
</reference>
<dbReference type="PRINTS" id="PR00412">
    <property type="entry name" value="EPOXHYDRLASE"/>
</dbReference>
<dbReference type="Gene3D" id="3.40.50.1820">
    <property type="entry name" value="alpha/beta hydrolase"/>
    <property type="match status" value="1"/>
</dbReference>
<dbReference type="SUPFAM" id="SSF53474">
    <property type="entry name" value="alpha/beta-Hydrolases"/>
    <property type="match status" value="1"/>
</dbReference>
<comment type="caution">
    <text evidence="3">The sequence shown here is derived from an EMBL/GenBank/DDBJ whole genome shotgun (WGS) entry which is preliminary data.</text>
</comment>
<dbReference type="InterPro" id="IPR029058">
    <property type="entry name" value="AB_hydrolase_fold"/>
</dbReference>
<evidence type="ECO:0000256" key="1">
    <source>
        <dbReference type="SAM" id="MobiDB-lite"/>
    </source>
</evidence>
<feature type="region of interest" description="Disordered" evidence="1">
    <location>
        <begin position="339"/>
        <end position="358"/>
    </location>
</feature>
<dbReference type="Proteomes" id="UP000619512">
    <property type="component" value="Unassembled WGS sequence"/>
</dbReference>
<evidence type="ECO:0000259" key="2">
    <source>
        <dbReference type="Pfam" id="PF00561"/>
    </source>
</evidence>
<dbReference type="PANTHER" id="PTHR43689:SF8">
    <property type="entry name" value="ALPHA_BETA-HYDROLASES SUPERFAMILY PROTEIN"/>
    <property type="match status" value="1"/>
</dbReference>
<sequence>MARMSGHNWNLHERLLANRDPLRPAARISLGTKLLVAAGALTAAYLVVRSKTKQAEAEHPPAGQFVDVDGVRLHYLERGAGPVVVLLHGNGATSQDFELSGLIDMLAKDHRVIAFDRPGFGYSERPRSTVWTPAEQATLLCNALIQLGVDQARVLGHSWGTLVALSMAMENPTLVRGLVLLAGYYYPSPRLDVALAAAPAIPVLGDVMRYTVSPLLGRLAWNRLVRRIFSPRAPASSFSRWPKWLSLRPSQLRAAGAESALMIPAAAALRHRYGEITMPVTIFTGGGDKMVAPAPNAERLHRELLQSQLHTVQDAGHMLHYVAQDEIVRAVRDMVEGRPGMDFQQTTHHGDPTPRILH</sequence>
<keyword evidence="3" id="KW-0378">Hydrolase</keyword>
<name>A0AA88CCB1_9BURK</name>
<protein>
    <submittedName>
        <fullName evidence="3">Alpha/beta hydrolase</fullName>
    </submittedName>
</protein>
<dbReference type="EMBL" id="BMWW01000004">
    <property type="protein sequence ID" value="GGY90101.1"/>
    <property type="molecule type" value="Genomic_DNA"/>
</dbReference>
<dbReference type="PANTHER" id="PTHR43689">
    <property type="entry name" value="HYDROLASE"/>
    <property type="match status" value="1"/>
</dbReference>